<keyword evidence="1" id="KW-0175">Coiled coil</keyword>
<name>A0ABX4FW61_9GAMM</name>
<comment type="caution">
    <text evidence="2">The sequence shown here is derived from an EMBL/GenBank/DDBJ whole genome shotgun (WGS) entry which is preliminary data.</text>
</comment>
<dbReference type="EMBL" id="NOIF01000106">
    <property type="protein sequence ID" value="OZS43039.1"/>
    <property type="molecule type" value="Genomic_DNA"/>
</dbReference>
<protein>
    <submittedName>
        <fullName evidence="2">Uncharacterized protein</fullName>
    </submittedName>
</protein>
<accession>A0ABX4FW61</accession>
<reference evidence="2 3" key="1">
    <citation type="journal article" date="2016" name="Antonie Van Leeuwenhoek">
        <title>Photobacterium sanguinicancri sp. nov. isolated from marine animals.</title>
        <authorList>
            <person name="Gomez-Gil B."/>
            <person name="Roque A."/>
            <person name="Rotllant G."/>
            <person name="Romalde J.L."/>
            <person name="Doce A."/>
            <person name="Eggermont M."/>
            <person name="Defoirdt T."/>
        </authorList>
    </citation>
    <scope>NUCLEOTIDE SEQUENCE [LARGE SCALE GENOMIC DNA]</scope>
    <source>
        <strain evidence="2 3">CAIM 1827</strain>
    </source>
</reference>
<feature type="coiled-coil region" evidence="1">
    <location>
        <begin position="118"/>
        <end position="210"/>
    </location>
</feature>
<evidence type="ECO:0000256" key="1">
    <source>
        <dbReference type="SAM" id="Coils"/>
    </source>
</evidence>
<keyword evidence="3" id="KW-1185">Reference proteome</keyword>
<dbReference type="RefSeq" id="WP_094957717.1">
    <property type="nucleotide sequence ID" value="NZ_NOIF01000106.1"/>
</dbReference>
<organism evidence="2 3">
    <name type="scientific">Photobacterium sanguinicancri</name>
    <dbReference type="NCBI Taxonomy" id="875932"/>
    <lineage>
        <taxon>Bacteria</taxon>
        <taxon>Pseudomonadati</taxon>
        <taxon>Pseudomonadota</taxon>
        <taxon>Gammaproteobacteria</taxon>
        <taxon>Vibrionales</taxon>
        <taxon>Vibrionaceae</taxon>
        <taxon>Photobacterium</taxon>
    </lineage>
</organism>
<sequence length="222" mass="25995">MLVGLTKKKKEHPSEYYKLTDLQKAFYEVCEAQYDVLLEHIKATKKPLPVRKRQINKSEVCRLVKQKLEWESDLNHSHMSNQNCPFLFESIQKWNDKLQRAHNLSKAKANSDARAVTKEDLEHQLQTYKSNQVDLGREFLDYIKDSCLLDGEIELRSKVDKLTRQVNRLTKERVHLKDQNDSIIGQLADRAKDQAKLKQLKLKVIKLQNLLSENGIDFSHLE</sequence>
<proteinExistence type="predicted"/>
<gene>
    <name evidence="2" type="ORF">ASV53_15385</name>
</gene>
<evidence type="ECO:0000313" key="3">
    <source>
        <dbReference type="Proteomes" id="UP000215999"/>
    </source>
</evidence>
<evidence type="ECO:0000313" key="2">
    <source>
        <dbReference type="EMBL" id="OZS43039.1"/>
    </source>
</evidence>
<dbReference type="Proteomes" id="UP000215999">
    <property type="component" value="Unassembled WGS sequence"/>
</dbReference>